<evidence type="ECO:0000313" key="1">
    <source>
        <dbReference type="EMBL" id="RAI82204.1"/>
    </source>
</evidence>
<dbReference type="Proteomes" id="UP000229523">
    <property type="component" value="Unassembled WGS sequence"/>
</dbReference>
<proteinExistence type="predicted"/>
<keyword evidence="2" id="KW-1185">Reference proteome</keyword>
<dbReference type="EMBL" id="MJBI02000001">
    <property type="protein sequence ID" value="RAI82204.1"/>
    <property type="molecule type" value="Genomic_DNA"/>
</dbReference>
<gene>
    <name evidence="1" type="ORF">BFS35_000540</name>
</gene>
<dbReference type="GeneID" id="99098059"/>
<dbReference type="AlphaFoldDB" id="A0A2G5NNZ1"/>
<reference evidence="1 2" key="1">
    <citation type="journal article" date="2018" name="Front. Microbiol.">
        <title>Description and Comparative Genomics of Macrococcus caseolyticus subsp. hominis subsp. nov., Macrococcus goetzii sp. nov., Macrococcus epidermidis sp. nov., and Macrococcus bohemicus sp. nov., Novel Macrococci From Human Clinical Material With Virulence Potential and Suspected Uptake of Foreign DNA by Natural Transformation.</title>
        <authorList>
            <person name="Maslanova I."/>
            <person name="Wertheimer Z."/>
            <person name="Sedlacek I."/>
            <person name="Svec P."/>
            <person name="Indrakova A."/>
            <person name="Kovarovic V."/>
            <person name="Schumann P."/>
            <person name="Sproer C."/>
            <person name="Kralova S."/>
            <person name="Sedo O."/>
            <person name="Kristofova L."/>
            <person name="Vrbovska V."/>
            <person name="Fuzik T."/>
            <person name="Petras P."/>
            <person name="Zdrahal Z."/>
            <person name="Ruzickova V."/>
            <person name="Doskar J."/>
            <person name="Pantucek R."/>
        </authorList>
    </citation>
    <scope>NUCLEOTIDE SEQUENCE [LARGE SCALE GENOMIC DNA]</scope>
    <source>
        <strain evidence="1 2">CCM 4927</strain>
    </source>
</reference>
<name>A0A2G5NNZ1_9STAP</name>
<organism evidence="1 2">
    <name type="scientific">Macrococcoides goetzii</name>
    <dbReference type="NCBI Taxonomy" id="1891097"/>
    <lineage>
        <taxon>Bacteria</taxon>
        <taxon>Bacillati</taxon>
        <taxon>Bacillota</taxon>
        <taxon>Bacilli</taxon>
        <taxon>Bacillales</taxon>
        <taxon>Staphylococcaceae</taxon>
        <taxon>Macrococcoides</taxon>
    </lineage>
</organism>
<comment type="caution">
    <text evidence="1">The sequence shown here is derived from an EMBL/GenBank/DDBJ whole genome shotgun (WGS) entry which is preliminary data.</text>
</comment>
<evidence type="ECO:0000313" key="2">
    <source>
        <dbReference type="Proteomes" id="UP000229523"/>
    </source>
</evidence>
<protein>
    <submittedName>
        <fullName evidence="1">Uncharacterized protein</fullName>
    </submittedName>
</protein>
<dbReference type="OrthoDB" id="2390391at2"/>
<accession>A0A2G5NNZ1</accession>
<dbReference type="RefSeq" id="WP_096076141.1">
    <property type="nucleotide sequence ID" value="NZ_MJBI02000001.1"/>
</dbReference>
<sequence>MKGLPFLFKGRLTAYQISTATDIDIELIESLFTDEQKIESLDDDTYTKLKNLERSLFPTEIKNNETSA</sequence>